<reference evidence="2" key="1">
    <citation type="journal article" date="2022" name="Mol. Ecol. Resour.">
        <title>The genomes of chicory, endive, great burdock and yacon provide insights into Asteraceae palaeo-polyploidization history and plant inulin production.</title>
        <authorList>
            <person name="Fan W."/>
            <person name="Wang S."/>
            <person name="Wang H."/>
            <person name="Wang A."/>
            <person name="Jiang F."/>
            <person name="Liu H."/>
            <person name="Zhao H."/>
            <person name="Xu D."/>
            <person name="Zhang Y."/>
        </authorList>
    </citation>
    <scope>NUCLEOTIDE SEQUENCE [LARGE SCALE GENOMIC DNA]</scope>
    <source>
        <strain evidence="2">cv. Niubang</strain>
    </source>
</reference>
<comment type="caution">
    <text evidence="1">The sequence shown here is derived from an EMBL/GenBank/DDBJ whole genome shotgun (WGS) entry which is preliminary data.</text>
</comment>
<reference evidence="1 2" key="2">
    <citation type="journal article" date="2022" name="Mol. Ecol. Resour.">
        <title>The genomes of chicory, endive, great burdock and yacon provide insights into Asteraceae paleo-polyploidization history and plant inulin production.</title>
        <authorList>
            <person name="Fan W."/>
            <person name="Wang S."/>
            <person name="Wang H."/>
            <person name="Wang A."/>
            <person name="Jiang F."/>
            <person name="Liu H."/>
            <person name="Zhao H."/>
            <person name="Xu D."/>
            <person name="Zhang Y."/>
        </authorList>
    </citation>
    <scope>NUCLEOTIDE SEQUENCE [LARGE SCALE GENOMIC DNA]</scope>
    <source>
        <strain evidence="2">cv. Niubang</strain>
    </source>
</reference>
<organism evidence="1 2">
    <name type="scientific">Arctium lappa</name>
    <name type="common">Greater burdock</name>
    <name type="synonym">Lappa major</name>
    <dbReference type="NCBI Taxonomy" id="4217"/>
    <lineage>
        <taxon>Eukaryota</taxon>
        <taxon>Viridiplantae</taxon>
        <taxon>Streptophyta</taxon>
        <taxon>Embryophyta</taxon>
        <taxon>Tracheophyta</taxon>
        <taxon>Spermatophyta</taxon>
        <taxon>Magnoliopsida</taxon>
        <taxon>eudicotyledons</taxon>
        <taxon>Gunneridae</taxon>
        <taxon>Pentapetalae</taxon>
        <taxon>asterids</taxon>
        <taxon>campanulids</taxon>
        <taxon>Asterales</taxon>
        <taxon>Asteraceae</taxon>
        <taxon>Carduoideae</taxon>
        <taxon>Cardueae</taxon>
        <taxon>Arctiinae</taxon>
        <taxon>Arctium</taxon>
    </lineage>
</organism>
<proteinExistence type="predicted"/>
<dbReference type="Proteomes" id="UP001055879">
    <property type="component" value="Linkage Group LG05"/>
</dbReference>
<sequence length="87" mass="9265">MANSSPATSMAAVDSTAEDSTHSLLKKIRSHEVSIAELSALSSSRAVYQKNGNIFFRISAQQATASEQKQLDTAKAKLQKVNLANGN</sequence>
<gene>
    <name evidence="1" type="ORF">L6452_16885</name>
</gene>
<evidence type="ECO:0000313" key="1">
    <source>
        <dbReference type="EMBL" id="KAI3728252.1"/>
    </source>
</evidence>
<keyword evidence="2" id="KW-1185">Reference proteome</keyword>
<accession>A0ACB9C1R6</accession>
<protein>
    <submittedName>
        <fullName evidence="1">Uncharacterized protein</fullName>
    </submittedName>
</protein>
<name>A0ACB9C1R6_ARCLA</name>
<evidence type="ECO:0000313" key="2">
    <source>
        <dbReference type="Proteomes" id="UP001055879"/>
    </source>
</evidence>
<dbReference type="EMBL" id="CM042051">
    <property type="protein sequence ID" value="KAI3728252.1"/>
    <property type="molecule type" value="Genomic_DNA"/>
</dbReference>